<organism evidence="1 2">
    <name type="scientific">Tagetes erecta</name>
    <name type="common">African marigold</name>
    <dbReference type="NCBI Taxonomy" id="13708"/>
    <lineage>
        <taxon>Eukaryota</taxon>
        <taxon>Viridiplantae</taxon>
        <taxon>Streptophyta</taxon>
        <taxon>Embryophyta</taxon>
        <taxon>Tracheophyta</taxon>
        <taxon>Spermatophyta</taxon>
        <taxon>Magnoliopsida</taxon>
        <taxon>eudicotyledons</taxon>
        <taxon>Gunneridae</taxon>
        <taxon>Pentapetalae</taxon>
        <taxon>asterids</taxon>
        <taxon>campanulids</taxon>
        <taxon>Asterales</taxon>
        <taxon>Asteraceae</taxon>
        <taxon>Asteroideae</taxon>
        <taxon>Heliantheae alliance</taxon>
        <taxon>Tageteae</taxon>
        <taxon>Tagetes</taxon>
    </lineage>
</organism>
<protein>
    <submittedName>
        <fullName evidence="1">Uncharacterized protein</fullName>
    </submittedName>
</protein>
<dbReference type="EMBL" id="JAUHHV010000003">
    <property type="protein sequence ID" value="KAK1431203.1"/>
    <property type="molecule type" value="Genomic_DNA"/>
</dbReference>
<dbReference type="CDD" id="cd00105">
    <property type="entry name" value="KH-I"/>
    <property type="match status" value="1"/>
</dbReference>
<accession>A0AAD8KY92</accession>
<dbReference type="AlphaFoldDB" id="A0AAD8KY92"/>
<sequence length="359" mass="40807">MTPRKNRINENSPDASPWPVRNFAIRALGLGTQPARKTEYGYEDVVGPDSKDDLIRKEFVVRFGRVHKRLQRIHKTSGATIAIVSYPKGMLHFQARLELWGASDQVKTAELLIVKEAAKGYPKWCVRTILMQAPVFHTEVYIPIGIVRIDLLGVGFLKLKELEAQTRAWIEVDTHDDGPINRLLWTTRLRVFGNRMSIYRALSRIHRAILKPYAGVETDMVEGEKKQQRDIFVSFEEATDSLFNNIEDLEALSGARIEDVGERYLSVRVVKIFGTREEIFQALKLVYDAQLKPYVPEDPEAAQVKEATDTEQVYVAETEHAGPSTYELPGGIVFTKEPFMSLLEAEVEKIRTQLPIPEA</sequence>
<proteinExistence type="predicted"/>
<evidence type="ECO:0000313" key="2">
    <source>
        <dbReference type="Proteomes" id="UP001229421"/>
    </source>
</evidence>
<comment type="caution">
    <text evidence="1">The sequence shown here is derived from an EMBL/GenBank/DDBJ whole genome shotgun (WGS) entry which is preliminary data.</text>
</comment>
<name>A0AAD8KY92_TARER</name>
<gene>
    <name evidence="1" type="ORF">QVD17_14498</name>
</gene>
<keyword evidence="2" id="KW-1185">Reference proteome</keyword>
<reference evidence="1" key="1">
    <citation type="journal article" date="2023" name="bioRxiv">
        <title>Improved chromosome-level genome assembly for marigold (Tagetes erecta).</title>
        <authorList>
            <person name="Jiang F."/>
            <person name="Yuan L."/>
            <person name="Wang S."/>
            <person name="Wang H."/>
            <person name="Xu D."/>
            <person name="Wang A."/>
            <person name="Fan W."/>
        </authorList>
    </citation>
    <scope>NUCLEOTIDE SEQUENCE</scope>
    <source>
        <strain evidence="1">WSJ</strain>
        <tissue evidence="1">Leaf</tissue>
    </source>
</reference>
<dbReference type="Proteomes" id="UP001229421">
    <property type="component" value="Unassembled WGS sequence"/>
</dbReference>
<evidence type="ECO:0000313" key="1">
    <source>
        <dbReference type="EMBL" id="KAK1431203.1"/>
    </source>
</evidence>